<evidence type="ECO:0000256" key="5">
    <source>
        <dbReference type="ARBA" id="ARBA00023163"/>
    </source>
</evidence>
<dbReference type="AlphaFoldDB" id="A0A848KUP8"/>
<dbReference type="InterPro" id="IPR013324">
    <property type="entry name" value="RNA_pol_sigma_r3/r4-like"/>
</dbReference>
<dbReference type="InterPro" id="IPR036388">
    <property type="entry name" value="WH-like_DNA-bd_sf"/>
</dbReference>
<dbReference type="NCBIfam" id="TIGR02937">
    <property type="entry name" value="sigma70-ECF"/>
    <property type="match status" value="1"/>
</dbReference>
<proteinExistence type="inferred from homology"/>
<keyword evidence="11" id="KW-1185">Reference proteome</keyword>
<feature type="domain" description="RNA polymerase sigma factor 70 region 4 type 2" evidence="9">
    <location>
        <begin position="147"/>
        <end position="196"/>
    </location>
</feature>
<keyword evidence="2 6" id="KW-0805">Transcription regulation</keyword>
<evidence type="ECO:0000256" key="4">
    <source>
        <dbReference type="ARBA" id="ARBA00023125"/>
    </source>
</evidence>
<dbReference type="InterPro" id="IPR007627">
    <property type="entry name" value="RNA_pol_sigma70_r2"/>
</dbReference>
<comment type="caution">
    <text evidence="10">The sequence shown here is derived from an EMBL/GenBank/DDBJ whole genome shotgun (WGS) entry which is preliminary data.</text>
</comment>
<keyword evidence="3 6" id="KW-0731">Sigma factor</keyword>
<evidence type="ECO:0000259" key="8">
    <source>
        <dbReference type="Pfam" id="PF04542"/>
    </source>
</evidence>
<dbReference type="PANTHER" id="PTHR43133">
    <property type="entry name" value="RNA POLYMERASE ECF-TYPE SIGMA FACTO"/>
    <property type="match status" value="1"/>
</dbReference>
<dbReference type="Pfam" id="PF04542">
    <property type="entry name" value="Sigma70_r2"/>
    <property type="match status" value="1"/>
</dbReference>
<evidence type="ECO:0000313" key="10">
    <source>
        <dbReference type="EMBL" id="NMO01959.1"/>
    </source>
</evidence>
<dbReference type="GO" id="GO:0006950">
    <property type="term" value="P:response to stress"/>
    <property type="evidence" value="ECO:0007669"/>
    <property type="project" value="UniProtKB-ARBA"/>
</dbReference>
<dbReference type="PANTHER" id="PTHR43133:SF66">
    <property type="entry name" value="ECF RNA POLYMERASE SIGMA FACTOR SIGK"/>
    <property type="match status" value="1"/>
</dbReference>
<protein>
    <recommendedName>
        <fullName evidence="6">RNA polymerase sigma factor</fullName>
    </recommendedName>
</protein>
<name>A0A848KUP8_9ACTN</name>
<keyword evidence="4 6" id="KW-0238">DNA-binding</keyword>
<dbReference type="Pfam" id="PF08281">
    <property type="entry name" value="Sigma70_r4_2"/>
    <property type="match status" value="1"/>
</dbReference>
<dbReference type="GO" id="GO:0006352">
    <property type="term" value="P:DNA-templated transcription initiation"/>
    <property type="evidence" value="ECO:0007669"/>
    <property type="project" value="InterPro"/>
</dbReference>
<dbReference type="Gene3D" id="1.10.1740.10">
    <property type="match status" value="1"/>
</dbReference>
<dbReference type="Proteomes" id="UP000550729">
    <property type="component" value="Unassembled WGS sequence"/>
</dbReference>
<evidence type="ECO:0000313" key="11">
    <source>
        <dbReference type="Proteomes" id="UP000550729"/>
    </source>
</evidence>
<evidence type="ECO:0000256" key="2">
    <source>
        <dbReference type="ARBA" id="ARBA00023015"/>
    </source>
</evidence>
<comment type="similarity">
    <text evidence="1 6">Belongs to the sigma-70 factor family. ECF subfamily.</text>
</comment>
<dbReference type="NCBIfam" id="NF007228">
    <property type="entry name" value="PRK09646.1"/>
    <property type="match status" value="1"/>
</dbReference>
<evidence type="ECO:0000259" key="9">
    <source>
        <dbReference type="Pfam" id="PF08281"/>
    </source>
</evidence>
<dbReference type="InterPro" id="IPR013249">
    <property type="entry name" value="RNA_pol_sigma70_r4_t2"/>
</dbReference>
<dbReference type="SUPFAM" id="SSF88659">
    <property type="entry name" value="Sigma3 and sigma4 domains of RNA polymerase sigma factors"/>
    <property type="match status" value="1"/>
</dbReference>
<evidence type="ECO:0000256" key="7">
    <source>
        <dbReference type="SAM" id="MobiDB-lite"/>
    </source>
</evidence>
<dbReference type="GO" id="GO:0016987">
    <property type="term" value="F:sigma factor activity"/>
    <property type="evidence" value="ECO:0007669"/>
    <property type="project" value="UniProtKB-KW"/>
</dbReference>
<evidence type="ECO:0000256" key="1">
    <source>
        <dbReference type="ARBA" id="ARBA00010641"/>
    </source>
</evidence>
<dbReference type="InterPro" id="IPR039425">
    <property type="entry name" value="RNA_pol_sigma-70-like"/>
</dbReference>
<reference evidence="10 11" key="1">
    <citation type="submission" date="2020-04" db="EMBL/GenBank/DDBJ databases">
        <title>Gordonia sp. nov. TBRC 11910.</title>
        <authorList>
            <person name="Suriyachadkun C."/>
        </authorList>
    </citation>
    <scope>NUCLEOTIDE SEQUENCE [LARGE SCALE GENOMIC DNA]</scope>
    <source>
        <strain evidence="10 11">TBRC 11910</strain>
    </source>
</reference>
<dbReference type="GO" id="GO:0003677">
    <property type="term" value="F:DNA binding"/>
    <property type="evidence" value="ECO:0007669"/>
    <property type="project" value="UniProtKB-KW"/>
</dbReference>
<dbReference type="InterPro" id="IPR013325">
    <property type="entry name" value="RNA_pol_sigma_r2"/>
</dbReference>
<gene>
    <name evidence="10" type="primary">sigK</name>
    <name evidence="10" type="ORF">HH308_12130</name>
</gene>
<evidence type="ECO:0000256" key="6">
    <source>
        <dbReference type="RuleBase" id="RU000716"/>
    </source>
</evidence>
<feature type="region of interest" description="Disordered" evidence="7">
    <location>
        <begin position="1"/>
        <end position="22"/>
    </location>
</feature>
<dbReference type="PROSITE" id="PS01063">
    <property type="entry name" value="SIGMA70_ECF"/>
    <property type="match status" value="1"/>
</dbReference>
<accession>A0A848KUP8</accession>
<organism evidence="10 11">
    <name type="scientific">Gordonia asplenii</name>
    <dbReference type="NCBI Taxonomy" id="2725283"/>
    <lineage>
        <taxon>Bacteria</taxon>
        <taxon>Bacillati</taxon>
        <taxon>Actinomycetota</taxon>
        <taxon>Actinomycetes</taxon>
        <taxon>Mycobacteriales</taxon>
        <taxon>Gordoniaceae</taxon>
        <taxon>Gordonia</taxon>
    </lineage>
</organism>
<sequence>MIATSGAPRTPERTGMDEPAPADTPTLARLLVRVGNGDADAFSEFYRHTSARTYGLILRVLRDGGYSEEVLQEVYLDVWRSARSYDSSTGSAIAWLLTIAHRRSVDRVRSEQSASTRDAKYSVSTYVPPRDDVADSVVRRSESAGVVDCLDTLTSAQRVAVESAYYGGRTYREVADDLGLSLPSVKARIRDGLRRLRDCVTEVNDDV</sequence>
<dbReference type="EMBL" id="JABBNB010000011">
    <property type="protein sequence ID" value="NMO01959.1"/>
    <property type="molecule type" value="Genomic_DNA"/>
</dbReference>
<dbReference type="InterPro" id="IPR000838">
    <property type="entry name" value="RNA_pol_sigma70_ECF_CS"/>
</dbReference>
<dbReference type="SUPFAM" id="SSF88946">
    <property type="entry name" value="Sigma2 domain of RNA polymerase sigma factors"/>
    <property type="match status" value="1"/>
</dbReference>
<evidence type="ECO:0000256" key="3">
    <source>
        <dbReference type="ARBA" id="ARBA00023082"/>
    </source>
</evidence>
<feature type="domain" description="RNA polymerase sigma-70 region 2" evidence="8">
    <location>
        <begin position="46"/>
        <end position="112"/>
    </location>
</feature>
<keyword evidence="5 6" id="KW-0804">Transcription</keyword>
<dbReference type="InterPro" id="IPR014284">
    <property type="entry name" value="RNA_pol_sigma-70_dom"/>
</dbReference>
<dbReference type="CDD" id="cd06171">
    <property type="entry name" value="Sigma70_r4"/>
    <property type="match status" value="1"/>
</dbReference>
<dbReference type="Gene3D" id="1.10.10.10">
    <property type="entry name" value="Winged helix-like DNA-binding domain superfamily/Winged helix DNA-binding domain"/>
    <property type="match status" value="1"/>
</dbReference>